<dbReference type="InterPro" id="IPR013785">
    <property type="entry name" value="Aldolase_TIM"/>
</dbReference>
<evidence type="ECO:0000256" key="4">
    <source>
        <dbReference type="ARBA" id="ARBA00023157"/>
    </source>
</evidence>
<keyword evidence="5 10" id="KW-0326">Glycosidase</keyword>
<evidence type="ECO:0000256" key="8">
    <source>
        <dbReference type="PIRSR" id="PIRSR038193-2"/>
    </source>
</evidence>
<reference evidence="12" key="1">
    <citation type="submission" date="2025-08" db="UniProtKB">
        <authorList>
            <consortium name="Ensembl"/>
        </authorList>
    </citation>
    <scope>IDENTIFICATION</scope>
</reference>
<dbReference type="SUPFAM" id="SSF51445">
    <property type="entry name" value="(Trans)glycosidases"/>
    <property type="match status" value="1"/>
</dbReference>
<dbReference type="PANTHER" id="PTHR11769:SF20">
    <property type="entry name" value="HYALURONIDASE PH-20"/>
    <property type="match status" value="1"/>
</dbReference>
<keyword evidence="4 9" id="KW-1015">Disulfide bond</keyword>
<dbReference type="AlphaFoldDB" id="A0A3B3SLX8"/>
<dbReference type="Proteomes" id="UP000261540">
    <property type="component" value="Unplaced"/>
</dbReference>
<protein>
    <recommendedName>
        <fullName evidence="10">Hyaluronidase</fullName>
        <ecNumber evidence="10">3.2.1.35</ecNumber>
    </recommendedName>
</protein>
<dbReference type="GO" id="GO:0005975">
    <property type="term" value="P:carbohydrate metabolic process"/>
    <property type="evidence" value="ECO:0007669"/>
    <property type="project" value="UniProtKB-UniRule"/>
</dbReference>
<dbReference type="InterPro" id="IPR018155">
    <property type="entry name" value="Hyaluronidase"/>
</dbReference>
<feature type="glycosylation site" description="N-linked (GlcNAc...) asparagine" evidence="8">
    <location>
        <position position="356"/>
    </location>
</feature>
<evidence type="ECO:0000256" key="3">
    <source>
        <dbReference type="ARBA" id="ARBA00022801"/>
    </source>
</evidence>
<dbReference type="GO" id="GO:0030214">
    <property type="term" value="P:hyaluronan catabolic process"/>
    <property type="evidence" value="ECO:0007669"/>
    <property type="project" value="TreeGrafter"/>
</dbReference>
<feature type="disulfide bond" evidence="9">
    <location>
        <begin position="364"/>
        <end position="375"/>
    </location>
</feature>
<name>A0A3B3SLX8_9TELE</name>
<proteinExistence type="inferred from homology"/>
<dbReference type="EC" id="3.2.1.35" evidence="10"/>
<feature type="disulfide bond" evidence="9">
    <location>
        <begin position="48"/>
        <end position="339"/>
    </location>
</feature>
<dbReference type="PANTHER" id="PTHR11769">
    <property type="entry name" value="HYALURONIDASE"/>
    <property type="match status" value="1"/>
</dbReference>
<dbReference type="Gene3D" id="3.20.20.70">
    <property type="entry name" value="Aldolase class I"/>
    <property type="match status" value="1"/>
</dbReference>
<evidence type="ECO:0000256" key="6">
    <source>
        <dbReference type="PIRNR" id="PIRNR038193"/>
    </source>
</evidence>
<keyword evidence="13" id="KW-1185">Reference proteome</keyword>
<evidence type="ECO:0000256" key="2">
    <source>
        <dbReference type="ARBA" id="ARBA00008871"/>
    </source>
</evidence>
<evidence type="ECO:0000256" key="9">
    <source>
        <dbReference type="PIRSR" id="PIRSR038193-3"/>
    </source>
</evidence>
<dbReference type="FunFam" id="3.20.20.70:FF:000065">
    <property type="entry name" value="Hyaluronidase"/>
    <property type="match status" value="1"/>
</dbReference>
<comment type="catalytic activity">
    <reaction evidence="1 10">
        <text>Random hydrolysis of (1-&gt;4)-linkages between N-acetyl-beta-D-glucosamine and D-glucuronate residues in hyaluronate.</text>
        <dbReference type="EC" id="3.2.1.35"/>
    </reaction>
</comment>
<dbReference type="InterPro" id="IPR017853">
    <property type="entry name" value="GH"/>
</dbReference>
<dbReference type="GO" id="GO:0001669">
    <property type="term" value="C:acrosomal vesicle"/>
    <property type="evidence" value="ECO:0007669"/>
    <property type="project" value="TreeGrafter"/>
</dbReference>
<keyword evidence="3 10" id="KW-0378">Hydrolase</keyword>
<dbReference type="GO" id="GO:0004415">
    <property type="term" value="F:hyalurononglucosaminidase activity"/>
    <property type="evidence" value="ECO:0007669"/>
    <property type="project" value="UniProtKB-UniRule"/>
</dbReference>
<organism evidence="12 13">
    <name type="scientific">Paramormyrops kingsleyae</name>
    <dbReference type="NCBI Taxonomy" id="1676925"/>
    <lineage>
        <taxon>Eukaryota</taxon>
        <taxon>Metazoa</taxon>
        <taxon>Chordata</taxon>
        <taxon>Craniata</taxon>
        <taxon>Vertebrata</taxon>
        <taxon>Euteleostomi</taxon>
        <taxon>Actinopterygii</taxon>
        <taxon>Neopterygii</taxon>
        <taxon>Teleostei</taxon>
        <taxon>Osteoglossocephala</taxon>
        <taxon>Osteoglossomorpha</taxon>
        <taxon>Osteoglossiformes</taxon>
        <taxon>Mormyridae</taxon>
        <taxon>Paramormyrops</taxon>
    </lineage>
</organism>
<sequence length="498" mass="55569">SFLPLPLPLLLLSLLGSIHADLPYPPTATPLFEGYPYGVIWNMPTPVCKQNNIPLDTSPFQVVTTPEAVTDQFLFLFYTNRLGLYPFVDEATNKEINGGIPQKGNLTASLDIAQWDVAHYMPSETSPGLAVIDWEAWRPLWDRNWNSKTIYRTLSIDYARQLDPSLSPSQAEPVAKEQFQTAARKFMEDTMSLGIDMRPNYLWGFYLFPECYNDVWEEADYTGMCPTWAQAENDQLLWLWQTSTALYPSVYLQTSLANTHKAALYVRNQVHEAMRVASLPKHPFNVPIYVYTRPVFTNQANKFLSLEDLVHTLGENAAVGASGSVLWGGTTDFDDKASCEALSSYLNSTLNPYIANVTAASRLCSESLCQGNGRCIRKDYNSDVYLHLNPASFSVQKSNGKYVAVGIPTLSDLTYFSDHFTCQCYTGLSCSPRIASELPIEPVAIPHLLGVWSSDVVDDTCCVTIGCPAGVCLLINLEMHIVNSTLKALHRNASVWRH</sequence>
<evidence type="ECO:0000256" key="1">
    <source>
        <dbReference type="ARBA" id="ARBA00000251"/>
    </source>
</evidence>
<accession>A0A3B3SLX8</accession>
<evidence type="ECO:0000256" key="11">
    <source>
        <dbReference type="SAM" id="SignalP"/>
    </source>
</evidence>
<dbReference type="PIRSF" id="PIRSF038193">
    <property type="entry name" value="Hyaluronidase"/>
    <property type="match status" value="1"/>
</dbReference>
<evidence type="ECO:0000256" key="7">
    <source>
        <dbReference type="PIRSR" id="PIRSR038193-1"/>
    </source>
</evidence>
<evidence type="ECO:0000313" key="12">
    <source>
        <dbReference type="Ensembl" id="ENSPKIP00000031056.1"/>
    </source>
</evidence>
<evidence type="ECO:0000256" key="5">
    <source>
        <dbReference type="ARBA" id="ARBA00023295"/>
    </source>
</evidence>
<dbReference type="PRINTS" id="PR00846">
    <property type="entry name" value="GLHYDRLASE56"/>
</dbReference>
<comment type="similarity">
    <text evidence="2 6 10">Belongs to the glycosyl hydrolase 56 family.</text>
</comment>
<reference evidence="12" key="2">
    <citation type="submission" date="2025-09" db="UniProtKB">
        <authorList>
            <consortium name="Ensembl"/>
        </authorList>
    </citation>
    <scope>IDENTIFICATION</scope>
</reference>
<dbReference type="GeneTree" id="ENSGT01020000230364"/>
<feature type="disulfide bond" evidence="9">
    <location>
        <begin position="211"/>
        <end position="225"/>
    </location>
</feature>
<feature type="active site" description="Proton donor" evidence="7">
    <location>
        <position position="135"/>
    </location>
</feature>
<dbReference type="STRING" id="1676925.ENSPKIP00000031056"/>
<feature type="disulfide bond" evidence="9">
    <location>
        <begin position="369"/>
        <end position="422"/>
    </location>
</feature>
<dbReference type="Pfam" id="PF01630">
    <property type="entry name" value="Glyco_hydro_56"/>
    <property type="match status" value="1"/>
</dbReference>
<evidence type="ECO:0000313" key="13">
    <source>
        <dbReference type="Proteomes" id="UP000261540"/>
    </source>
</evidence>
<evidence type="ECO:0000256" key="10">
    <source>
        <dbReference type="RuleBase" id="RU610713"/>
    </source>
</evidence>
<keyword evidence="11" id="KW-0732">Signal</keyword>
<feature type="signal peptide" evidence="11">
    <location>
        <begin position="1"/>
        <end position="20"/>
    </location>
</feature>
<feature type="chain" id="PRO_5017235001" description="Hyaluronidase" evidence="11">
    <location>
        <begin position="21"/>
        <end position="498"/>
    </location>
</feature>
<dbReference type="Ensembl" id="ENSPKIT00000011895.1">
    <property type="protein sequence ID" value="ENSPKIP00000031056.1"/>
    <property type="gene ID" value="ENSPKIG00000011661.1"/>
</dbReference>